<evidence type="ECO:0000256" key="2">
    <source>
        <dbReference type="ARBA" id="ARBA00023015"/>
    </source>
</evidence>
<evidence type="ECO:0000256" key="3">
    <source>
        <dbReference type="ARBA" id="ARBA00023163"/>
    </source>
</evidence>
<evidence type="ECO:0000256" key="4">
    <source>
        <dbReference type="PROSITE-ProRule" id="PRU00169"/>
    </source>
</evidence>
<dbReference type="OrthoDB" id="8018153at2"/>
<keyword evidence="2" id="KW-0805">Transcription regulation</keyword>
<comment type="caution">
    <text evidence="7">The sequence shown here is derived from an EMBL/GenBank/DDBJ whole genome shotgun (WGS) entry which is preliminary data.</text>
</comment>
<proteinExistence type="predicted"/>
<keyword evidence="3" id="KW-0804">Transcription</keyword>
<dbReference type="PANTHER" id="PTHR44591">
    <property type="entry name" value="STRESS RESPONSE REGULATOR PROTEIN 1"/>
    <property type="match status" value="1"/>
</dbReference>
<keyword evidence="1 4" id="KW-0597">Phosphoprotein</keyword>
<organism evidence="7 8">
    <name type="scientific">Microvirga brassicacearum</name>
    <dbReference type="NCBI Taxonomy" id="2580413"/>
    <lineage>
        <taxon>Bacteria</taxon>
        <taxon>Pseudomonadati</taxon>
        <taxon>Pseudomonadota</taxon>
        <taxon>Alphaproteobacteria</taxon>
        <taxon>Hyphomicrobiales</taxon>
        <taxon>Methylobacteriaceae</taxon>
        <taxon>Microvirga</taxon>
    </lineage>
</organism>
<dbReference type="Proteomes" id="UP000325684">
    <property type="component" value="Unassembled WGS sequence"/>
</dbReference>
<feature type="compositionally biased region" description="Basic and acidic residues" evidence="5">
    <location>
        <begin position="16"/>
        <end position="30"/>
    </location>
</feature>
<keyword evidence="8" id="KW-1185">Reference proteome</keyword>
<feature type="compositionally biased region" description="Basic residues" evidence="5">
    <location>
        <begin position="1"/>
        <end position="10"/>
    </location>
</feature>
<feature type="region of interest" description="Disordered" evidence="5">
    <location>
        <begin position="1"/>
        <end position="81"/>
    </location>
</feature>
<feature type="modified residue" description="4-aspartylphosphate" evidence="4">
    <location>
        <position position="222"/>
    </location>
</feature>
<gene>
    <name evidence="7" type="ORF">FEZ63_23225</name>
</gene>
<dbReference type="PANTHER" id="PTHR44591:SF3">
    <property type="entry name" value="RESPONSE REGULATORY DOMAIN-CONTAINING PROTEIN"/>
    <property type="match status" value="1"/>
</dbReference>
<dbReference type="Pfam" id="PF00072">
    <property type="entry name" value="Response_reg"/>
    <property type="match status" value="1"/>
</dbReference>
<accession>A0A5N3P4B2</accession>
<evidence type="ECO:0000313" key="8">
    <source>
        <dbReference type="Proteomes" id="UP000325684"/>
    </source>
</evidence>
<dbReference type="InterPro" id="IPR050595">
    <property type="entry name" value="Bact_response_regulator"/>
</dbReference>
<evidence type="ECO:0000259" key="6">
    <source>
        <dbReference type="PROSITE" id="PS50110"/>
    </source>
</evidence>
<feature type="domain" description="Response regulatory" evidence="6">
    <location>
        <begin position="172"/>
        <end position="283"/>
    </location>
</feature>
<dbReference type="GO" id="GO:0000160">
    <property type="term" value="P:phosphorelay signal transduction system"/>
    <property type="evidence" value="ECO:0007669"/>
    <property type="project" value="InterPro"/>
</dbReference>
<dbReference type="EMBL" id="VCMV01000071">
    <property type="protein sequence ID" value="KAB0264542.1"/>
    <property type="molecule type" value="Genomic_DNA"/>
</dbReference>
<name>A0A5N3P4B2_9HYPH</name>
<dbReference type="Gene3D" id="3.40.50.2300">
    <property type="match status" value="1"/>
</dbReference>
<sequence length="289" mass="32290">MAGSRHRSRTSRTGARPRDLPACDLKRRDLAFPWSASSARRSHPAGDDRAGSRRWAGWVDPLRSPRNRQRQGANDRDDARSVLSHRQLFHAGRRTFPQRLARLDRCNVSRPLRPQRRPSHVFEPARDSHCFFAEAVSSWLDGCSDPQAGGRLLQSLTGISSDRVPSVSSNPCCLIVEDQVLIALSIEAYLEEAGYDVVGPMISSADALEWLRTHTPQVAILDYSLKDGACTELAGKLVRRQIPFMVYSGHPRRPDIAPEFAAAPWVMKPCTREEILSTLQTLTHRPSAP</sequence>
<dbReference type="InterPro" id="IPR011006">
    <property type="entry name" value="CheY-like_superfamily"/>
</dbReference>
<dbReference type="PROSITE" id="PS50110">
    <property type="entry name" value="RESPONSE_REGULATORY"/>
    <property type="match status" value="1"/>
</dbReference>
<evidence type="ECO:0000313" key="7">
    <source>
        <dbReference type="EMBL" id="KAB0264542.1"/>
    </source>
</evidence>
<dbReference type="SMART" id="SM00448">
    <property type="entry name" value="REC"/>
    <property type="match status" value="1"/>
</dbReference>
<dbReference type="InterPro" id="IPR001789">
    <property type="entry name" value="Sig_transdc_resp-reg_receiver"/>
</dbReference>
<evidence type="ECO:0000256" key="5">
    <source>
        <dbReference type="SAM" id="MobiDB-lite"/>
    </source>
</evidence>
<dbReference type="SUPFAM" id="SSF52172">
    <property type="entry name" value="CheY-like"/>
    <property type="match status" value="1"/>
</dbReference>
<reference evidence="7 8" key="1">
    <citation type="journal article" date="2019" name="Microorganisms">
        <title>Genome Insights into the Novel Species Microvirga brassicacearum, a Rapeseed Endophyte with Biotechnological Potential.</title>
        <authorList>
            <person name="Jimenez-Gomez A."/>
            <person name="Saati-Santamaria Z."/>
            <person name="Igual J.M."/>
            <person name="Rivas R."/>
            <person name="Mateos P.F."/>
            <person name="Garcia-Fraile P."/>
        </authorList>
    </citation>
    <scope>NUCLEOTIDE SEQUENCE [LARGE SCALE GENOMIC DNA]</scope>
    <source>
        <strain evidence="7 8">CDVBN77</strain>
    </source>
</reference>
<protein>
    <submittedName>
        <fullName evidence="7">Response regulator</fullName>
    </submittedName>
</protein>
<evidence type="ECO:0000256" key="1">
    <source>
        <dbReference type="ARBA" id="ARBA00022553"/>
    </source>
</evidence>
<dbReference type="AlphaFoldDB" id="A0A5N3P4B2"/>